<dbReference type="PANTHER" id="PTHR15605">
    <property type="entry name" value="KINESIN-ASSOCIATED PROTEINS"/>
    <property type="match status" value="1"/>
</dbReference>
<dbReference type="Proteomes" id="UP000028990">
    <property type="component" value="Unassembled WGS sequence"/>
</dbReference>
<evidence type="ECO:0000313" key="2">
    <source>
        <dbReference type="Proteomes" id="UP000028990"/>
    </source>
</evidence>
<dbReference type="GO" id="GO:0019894">
    <property type="term" value="F:kinesin binding"/>
    <property type="evidence" value="ECO:0007669"/>
    <property type="project" value="InterPro"/>
</dbReference>
<dbReference type="Pfam" id="PF05804">
    <property type="entry name" value="KAP"/>
    <property type="match status" value="1"/>
</dbReference>
<protein>
    <submittedName>
        <fullName evidence="1">Kinesin-associated protein 3</fullName>
    </submittedName>
</protein>
<gene>
    <name evidence="1" type="ORF">H920_18743</name>
</gene>
<dbReference type="GO" id="GO:0005930">
    <property type="term" value="C:axoneme"/>
    <property type="evidence" value="ECO:0007669"/>
    <property type="project" value="TreeGrafter"/>
</dbReference>
<evidence type="ECO:0000313" key="1">
    <source>
        <dbReference type="EMBL" id="KFO19906.1"/>
    </source>
</evidence>
<dbReference type="GO" id="GO:0035869">
    <property type="term" value="C:ciliary transition zone"/>
    <property type="evidence" value="ECO:0007669"/>
    <property type="project" value="TreeGrafter"/>
</dbReference>
<keyword evidence="2" id="KW-1185">Reference proteome</keyword>
<organism evidence="1 2">
    <name type="scientific">Fukomys damarensis</name>
    <name type="common">Damaraland mole rat</name>
    <name type="synonym">Cryptomys damarensis</name>
    <dbReference type="NCBI Taxonomy" id="885580"/>
    <lineage>
        <taxon>Eukaryota</taxon>
        <taxon>Metazoa</taxon>
        <taxon>Chordata</taxon>
        <taxon>Craniata</taxon>
        <taxon>Vertebrata</taxon>
        <taxon>Euteleostomi</taxon>
        <taxon>Mammalia</taxon>
        <taxon>Eutheria</taxon>
        <taxon>Euarchontoglires</taxon>
        <taxon>Glires</taxon>
        <taxon>Rodentia</taxon>
        <taxon>Hystricomorpha</taxon>
        <taxon>Bathyergidae</taxon>
        <taxon>Fukomys</taxon>
    </lineage>
</organism>
<dbReference type="PANTHER" id="PTHR15605:SF2">
    <property type="entry name" value="KINESIN-ASSOCIATED PROTEIN 3"/>
    <property type="match status" value="1"/>
</dbReference>
<reference evidence="1 2" key="1">
    <citation type="submission" date="2013-11" db="EMBL/GenBank/DDBJ databases">
        <title>The Damaraland mole rat (Fukomys damarensis) genome and evolution of African mole rats.</title>
        <authorList>
            <person name="Gladyshev V.N."/>
            <person name="Fang X."/>
        </authorList>
    </citation>
    <scope>NUCLEOTIDE SEQUENCE [LARGE SCALE GENOMIC DNA]</scope>
    <source>
        <tissue evidence="1">Liver</tissue>
    </source>
</reference>
<dbReference type="EMBL" id="KN124869">
    <property type="protein sequence ID" value="KFO19906.1"/>
    <property type="molecule type" value="Genomic_DNA"/>
</dbReference>
<name>A0A091DAQ2_FUKDA</name>
<sequence length="136" mass="15242">MCVLDYFGDVAAQNPADEEGEFVIKFFRTPAKLTIPDLDWELVLKEYKLVPYLKEKLKPGTSEDDLVLEVAVMYRTVSVDDSCAPLLAKSGITRAFTELPNAQQENDEFVCQSFMSSTRCHNQESIGSSISHRSDA</sequence>
<dbReference type="GO" id="GO:0044782">
    <property type="term" value="P:cilium organization"/>
    <property type="evidence" value="ECO:0007669"/>
    <property type="project" value="TreeGrafter"/>
</dbReference>
<dbReference type="InterPro" id="IPR008658">
    <property type="entry name" value="KAP3"/>
</dbReference>
<proteinExistence type="predicted"/>
<accession>A0A091DAQ2</accession>
<dbReference type="GO" id="GO:0007018">
    <property type="term" value="P:microtubule-based movement"/>
    <property type="evidence" value="ECO:0007669"/>
    <property type="project" value="TreeGrafter"/>
</dbReference>
<dbReference type="AlphaFoldDB" id="A0A091DAQ2"/>
<dbReference type="GO" id="GO:0016939">
    <property type="term" value="C:kinesin II complex"/>
    <property type="evidence" value="ECO:0007669"/>
    <property type="project" value="TreeGrafter"/>
</dbReference>